<dbReference type="Gene3D" id="3.40.50.2000">
    <property type="entry name" value="Glycogen Phosphorylase B"/>
    <property type="match status" value="2"/>
</dbReference>
<protein>
    <submittedName>
        <fullName evidence="2">Glycosyltransferase</fullName>
    </submittedName>
</protein>
<reference evidence="2" key="1">
    <citation type="submission" date="2020-10" db="EMBL/GenBank/DDBJ databases">
        <title>Ca. Dormibacterota MAGs.</title>
        <authorList>
            <person name="Montgomery K."/>
        </authorList>
    </citation>
    <scope>NUCLEOTIDE SEQUENCE [LARGE SCALE GENOMIC DNA]</scope>
    <source>
        <strain evidence="2">SC8812_S17_10</strain>
    </source>
</reference>
<evidence type="ECO:0000259" key="1">
    <source>
        <dbReference type="Pfam" id="PF13439"/>
    </source>
</evidence>
<evidence type="ECO:0000313" key="2">
    <source>
        <dbReference type="EMBL" id="MBJ7599394.1"/>
    </source>
</evidence>
<accession>A0A934K3P1</accession>
<dbReference type="EMBL" id="JAEKNR010000150">
    <property type="protein sequence ID" value="MBJ7599394.1"/>
    <property type="molecule type" value="Genomic_DNA"/>
</dbReference>
<dbReference type="PANTHER" id="PTHR12526:SF630">
    <property type="entry name" value="GLYCOSYLTRANSFERASE"/>
    <property type="match status" value="1"/>
</dbReference>
<dbReference type="PANTHER" id="PTHR12526">
    <property type="entry name" value="GLYCOSYLTRANSFERASE"/>
    <property type="match status" value="1"/>
</dbReference>
<dbReference type="SUPFAM" id="SSF53756">
    <property type="entry name" value="UDP-Glycosyltransferase/glycogen phosphorylase"/>
    <property type="match status" value="1"/>
</dbReference>
<dbReference type="AlphaFoldDB" id="A0A934K3P1"/>
<keyword evidence="3" id="KW-1185">Reference proteome</keyword>
<dbReference type="Pfam" id="PF13439">
    <property type="entry name" value="Glyco_transf_4"/>
    <property type="match status" value="1"/>
</dbReference>
<dbReference type="InterPro" id="IPR028098">
    <property type="entry name" value="Glyco_trans_4-like_N"/>
</dbReference>
<proteinExistence type="predicted"/>
<comment type="caution">
    <text evidence="2">The sequence shown here is derived from an EMBL/GenBank/DDBJ whole genome shotgun (WGS) entry which is preliminary data.</text>
</comment>
<gene>
    <name evidence="2" type="ORF">JF922_15120</name>
</gene>
<dbReference type="Pfam" id="PF13692">
    <property type="entry name" value="Glyco_trans_1_4"/>
    <property type="match status" value="1"/>
</dbReference>
<name>A0A934K3P1_9BACT</name>
<feature type="domain" description="Glycosyltransferase subfamily 4-like N-terminal" evidence="1">
    <location>
        <begin position="24"/>
        <end position="189"/>
    </location>
</feature>
<organism evidence="2 3">
    <name type="scientific">Candidatus Nephthysia bennettiae</name>
    <dbReference type="NCBI Taxonomy" id="3127016"/>
    <lineage>
        <taxon>Bacteria</taxon>
        <taxon>Bacillati</taxon>
        <taxon>Candidatus Dormiibacterota</taxon>
        <taxon>Candidatus Dormibacteria</taxon>
        <taxon>Candidatus Dormibacterales</taxon>
        <taxon>Candidatus Dormibacteraceae</taxon>
        <taxon>Candidatus Nephthysia</taxon>
    </lineage>
</organism>
<sequence>MTCVNREANRHTVRVTYVIPSLEMGGAERQLIKLANNLDRHCFQPAIVCLGADPAVLEEVAGDVRVRCWRLGEIGRHARLRRLARAVLLAPAVLWDLALNRPEVVHAYLPAAYVVASLAARVLGVRVVVAGRRSLLGIEAYRHSLWRALAGMANGAIDLHVCNSEAARQMTLSTERVPAERTAVVYNGTPLPDLSMPPPSLPAAWGVGTRELSGVSLANLTWHKDHEVLLRATAEVVRSCPGFRLVLIGDGPERGRIERLVGELGLGANVVLAGQVAQASRLLRKFHFSVLASVQESFPNAVVESMAAGVPVVATRVGGIPELVREGVDGLLVPAREPRHLAEAMLTLLREPWLADRLGRSARERIGETFTVEKMIRKTEDLYLRLLEPAPARS</sequence>
<evidence type="ECO:0000313" key="3">
    <source>
        <dbReference type="Proteomes" id="UP000612893"/>
    </source>
</evidence>
<dbReference type="Proteomes" id="UP000612893">
    <property type="component" value="Unassembled WGS sequence"/>
</dbReference>